<dbReference type="EMBL" id="WNYA01000001">
    <property type="protein sequence ID" value="KAG8598006.1"/>
    <property type="molecule type" value="Genomic_DNA"/>
</dbReference>
<keyword evidence="3" id="KW-1185">Reference proteome</keyword>
<comment type="caution">
    <text evidence="2">The sequence shown here is derived from an EMBL/GenBank/DDBJ whole genome shotgun (WGS) entry which is preliminary data.</text>
</comment>
<feature type="compositionally biased region" description="Polar residues" evidence="1">
    <location>
        <begin position="10"/>
        <end position="23"/>
    </location>
</feature>
<proteinExistence type="predicted"/>
<feature type="region of interest" description="Disordered" evidence="1">
    <location>
        <begin position="1"/>
        <end position="23"/>
    </location>
</feature>
<dbReference type="Proteomes" id="UP000824782">
    <property type="component" value="Unassembled WGS sequence"/>
</dbReference>
<organism evidence="2 3">
    <name type="scientific">Engystomops pustulosus</name>
    <name type="common">Tungara frog</name>
    <name type="synonym">Physalaemus pustulosus</name>
    <dbReference type="NCBI Taxonomy" id="76066"/>
    <lineage>
        <taxon>Eukaryota</taxon>
        <taxon>Metazoa</taxon>
        <taxon>Chordata</taxon>
        <taxon>Craniata</taxon>
        <taxon>Vertebrata</taxon>
        <taxon>Euteleostomi</taxon>
        <taxon>Amphibia</taxon>
        <taxon>Batrachia</taxon>
        <taxon>Anura</taxon>
        <taxon>Neobatrachia</taxon>
        <taxon>Hyloidea</taxon>
        <taxon>Leptodactylidae</taxon>
        <taxon>Leiuperinae</taxon>
        <taxon>Engystomops</taxon>
    </lineage>
</organism>
<dbReference type="AlphaFoldDB" id="A0AAV7DP45"/>
<dbReference type="EMBL" id="WNYA01000001">
    <property type="protein sequence ID" value="KAG8598007.1"/>
    <property type="molecule type" value="Genomic_DNA"/>
</dbReference>
<protein>
    <submittedName>
        <fullName evidence="2">Uncharacterized protein</fullName>
    </submittedName>
</protein>
<reference evidence="2" key="1">
    <citation type="thesis" date="2020" institute="ProQuest LLC" country="789 East Eisenhower Parkway, Ann Arbor, MI, USA">
        <title>Comparative Genomics and Chromosome Evolution.</title>
        <authorList>
            <person name="Mudd A.B."/>
        </authorList>
    </citation>
    <scope>NUCLEOTIDE SEQUENCE</scope>
    <source>
        <strain evidence="2">237g6f4</strain>
        <tissue evidence="2">Blood</tissue>
    </source>
</reference>
<evidence type="ECO:0000313" key="2">
    <source>
        <dbReference type="EMBL" id="KAG8598007.1"/>
    </source>
</evidence>
<evidence type="ECO:0000313" key="3">
    <source>
        <dbReference type="Proteomes" id="UP000824782"/>
    </source>
</evidence>
<sequence length="75" mass="8232">MLPPAGCGNISRQGNESRASAITSDPLQHRWEPVVIIVVTSCIFFPEDLMSSHNPDSMCLDPQVLMPLLHVICNT</sequence>
<evidence type="ECO:0000256" key="1">
    <source>
        <dbReference type="SAM" id="MobiDB-lite"/>
    </source>
</evidence>
<gene>
    <name evidence="2" type="ORF">GDO81_002461</name>
</gene>
<accession>A0AAV7DP45</accession>
<name>A0AAV7DP45_ENGPU</name>